<gene>
    <name evidence="7" type="ORF">SSA02_23330</name>
</gene>
<dbReference type="Gene3D" id="1.20.1740.10">
    <property type="entry name" value="Amino acid/polyamine transporter I"/>
    <property type="match status" value="1"/>
</dbReference>
<evidence type="ECO:0000256" key="1">
    <source>
        <dbReference type="ARBA" id="ARBA00004651"/>
    </source>
</evidence>
<name>A0A511BS93_9PROT</name>
<feature type="transmembrane region" description="Helical" evidence="6">
    <location>
        <begin position="217"/>
        <end position="240"/>
    </location>
</feature>
<dbReference type="GO" id="GO:0022857">
    <property type="term" value="F:transmembrane transporter activity"/>
    <property type="evidence" value="ECO:0007669"/>
    <property type="project" value="InterPro"/>
</dbReference>
<dbReference type="PANTHER" id="PTHR42770">
    <property type="entry name" value="AMINO ACID TRANSPORTER-RELATED"/>
    <property type="match status" value="1"/>
</dbReference>
<evidence type="ECO:0000256" key="6">
    <source>
        <dbReference type="SAM" id="Phobius"/>
    </source>
</evidence>
<keyword evidence="3 6" id="KW-0812">Transmembrane</keyword>
<dbReference type="InterPro" id="IPR002293">
    <property type="entry name" value="AA/rel_permease1"/>
</dbReference>
<feature type="transmembrane region" description="Helical" evidence="6">
    <location>
        <begin position="389"/>
        <end position="408"/>
    </location>
</feature>
<dbReference type="PIRSF" id="PIRSF006060">
    <property type="entry name" value="AA_transporter"/>
    <property type="match status" value="1"/>
</dbReference>
<feature type="transmembrane region" description="Helical" evidence="6">
    <location>
        <begin position="309"/>
        <end position="333"/>
    </location>
</feature>
<comment type="subcellular location">
    <subcellularLocation>
        <location evidence="1">Cell membrane</location>
        <topology evidence="1">Multi-pass membrane protein</topology>
    </subcellularLocation>
</comment>
<evidence type="ECO:0000256" key="2">
    <source>
        <dbReference type="ARBA" id="ARBA00022475"/>
    </source>
</evidence>
<evidence type="ECO:0000313" key="7">
    <source>
        <dbReference type="EMBL" id="GEL03170.1"/>
    </source>
</evidence>
<keyword evidence="4 6" id="KW-1133">Transmembrane helix</keyword>
<dbReference type="RefSeq" id="WP_147094235.1">
    <property type="nucleotide sequence ID" value="NZ_BJVC01000006.1"/>
</dbReference>
<evidence type="ECO:0000256" key="4">
    <source>
        <dbReference type="ARBA" id="ARBA00022989"/>
    </source>
</evidence>
<dbReference type="GO" id="GO:0005886">
    <property type="term" value="C:plasma membrane"/>
    <property type="evidence" value="ECO:0007669"/>
    <property type="project" value="UniProtKB-SubCell"/>
</dbReference>
<keyword evidence="2" id="KW-1003">Cell membrane</keyword>
<feature type="transmembrane region" description="Helical" evidence="6">
    <location>
        <begin position="148"/>
        <end position="171"/>
    </location>
</feature>
<feature type="transmembrane region" description="Helical" evidence="6">
    <location>
        <begin position="364"/>
        <end position="383"/>
    </location>
</feature>
<comment type="caution">
    <text evidence="7">The sequence shown here is derived from an EMBL/GenBank/DDBJ whole genome shotgun (WGS) entry which is preliminary data.</text>
</comment>
<evidence type="ECO:0000313" key="8">
    <source>
        <dbReference type="Proteomes" id="UP000321405"/>
    </source>
</evidence>
<dbReference type="AlphaFoldDB" id="A0A511BS93"/>
<evidence type="ECO:0000256" key="3">
    <source>
        <dbReference type="ARBA" id="ARBA00022692"/>
    </source>
</evidence>
<protein>
    <submittedName>
        <fullName evidence="7">Amino acid permease</fullName>
    </submittedName>
</protein>
<evidence type="ECO:0000256" key="5">
    <source>
        <dbReference type="ARBA" id="ARBA00023136"/>
    </source>
</evidence>
<feature type="transmembrane region" description="Helical" evidence="6">
    <location>
        <begin position="269"/>
        <end position="289"/>
    </location>
</feature>
<feature type="transmembrane region" description="Helical" evidence="6">
    <location>
        <begin position="89"/>
        <end position="115"/>
    </location>
</feature>
<reference evidence="7 8" key="1">
    <citation type="submission" date="2019-07" db="EMBL/GenBank/DDBJ databases">
        <title>Whole genome shotgun sequence of Swaminathania salitolerans NBRC 104436.</title>
        <authorList>
            <person name="Hosoyama A."/>
            <person name="Uohara A."/>
            <person name="Ohji S."/>
            <person name="Ichikawa N."/>
        </authorList>
    </citation>
    <scope>NUCLEOTIDE SEQUENCE [LARGE SCALE GENOMIC DNA]</scope>
    <source>
        <strain evidence="7 8">NBRC 104436</strain>
    </source>
</reference>
<dbReference type="Proteomes" id="UP000321405">
    <property type="component" value="Unassembled WGS sequence"/>
</dbReference>
<keyword evidence="5 6" id="KW-0472">Membrane</keyword>
<sequence>MSPISTRLLPTLGPVSGTGMMLNNVLGAGMLSIPGLAARSAGAQSIWSWILAALVVVPLLGVFALLAVRSPHGGGVIHIARDNLGCWGGNVTMALLFSAVILGLPSIALTGGYYAQGAFGLPAWIGACVILATATGANMISARGAARIGAWVSLGVVIFLIVLLACGLAGLDHAFVALPSLPDRQSFAPFALVFFSFAGWEIALGMSEEFRSPARNIPLAIGLSWGLAAVFYLLCAFVVIGNGPGFWNAHPFLDILSHIVGDRVFASRVVALGAVIIVWANLFAALWGVSRMILRSVPLAALRHERNGIPVMAVSLTGAIMVTIVAAATFFSIDIARLISSAGMNFLFIYGLCAIALLVSAQDVIGVAVSALALIVILIVLFATGSSKIYPLTASGLALAVTGGRAMLGRKKRPGR</sequence>
<feature type="transmembrane region" description="Helical" evidence="6">
    <location>
        <begin position="186"/>
        <end position="205"/>
    </location>
</feature>
<feature type="transmembrane region" description="Helical" evidence="6">
    <location>
        <begin position="47"/>
        <end position="68"/>
    </location>
</feature>
<feature type="transmembrane region" description="Helical" evidence="6">
    <location>
        <begin position="339"/>
        <end position="359"/>
    </location>
</feature>
<dbReference type="InterPro" id="IPR050367">
    <property type="entry name" value="APC_superfamily"/>
</dbReference>
<accession>A0A511BS93</accession>
<organism evidence="7 8">
    <name type="scientific">Swaminathania salitolerans</name>
    <dbReference type="NCBI Taxonomy" id="182838"/>
    <lineage>
        <taxon>Bacteria</taxon>
        <taxon>Pseudomonadati</taxon>
        <taxon>Pseudomonadota</taxon>
        <taxon>Alphaproteobacteria</taxon>
        <taxon>Acetobacterales</taxon>
        <taxon>Acetobacteraceae</taxon>
        <taxon>Swaminathania</taxon>
    </lineage>
</organism>
<feature type="transmembrane region" description="Helical" evidence="6">
    <location>
        <begin position="121"/>
        <end position="141"/>
    </location>
</feature>
<dbReference type="EMBL" id="BJVC01000006">
    <property type="protein sequence ID" value="GEL03170.1"/>
    <property type="molecule type" value="Genomic_DNA"/>
</dbReference>
<dbReference type="PANTHER" id="PTHR42770:SF13">
    <property type="entry name" value="L-METHIONINE_BRANCHED-CHAIN AMINO ACID EXPORTER YJEH"/>
    <property type="match status" value="1"/>
</dbReference>
<dbReference type="OrthoDB" id="9762947at2"/>
<proteinExistence type="predicted"/>
<dbReference type="Pfam" id="PF13520">
    <property type="entry name" value="AA_permease_2"/>
    <property type="match status" value="1"/>
</dbReference>
<keyword evidence="8" id="KW-1185">Reference proteome</keyword>